<evidence type="ECO:0000256" key="1">
    <source>
        <dbReference type="ARBA" id="ARBA00022737"/>
    </source>
</evidence>
<accession>A0A941JNS4</accession>
<name>A0A941JNS4_9CHRO</name>
<dbReference type="InterPro" id="IPR019734">
    <property type="entry name" value="TPR_rpt"/>
</dbReference>
<feature type="repeat" description="TPR" evidence="3">
    <location>
        <begin position="45"/>
        <end position="78"/>
    </location>
</feature>
<protein>
    <recommendedName>
        <fullName evidence="6">TPR-like protein</fullName>
    </recommendedName>
</protein>
<dbReference type="Proteomes" id="UP000767446">
    <property type="component" value="Unassembled WGS sequence"/>
</dbReference>
<dbReference type="InterPro" id="IPR050498">
    <property type="entry name" value="Ycf3"/>
</dbReference>
<evidence type="ECO:0000256" key="3">
    <source>
        <dbReference type="PROSITE-ProRule" id="PRU00339"/>
    </source>
</evidence>
<keyword evidence="2 3" id="KW-0802">TPR repeat</keyword>
<comment type="caution">
    <text evidence="4">The sequence shown here is derived from an EMBL/GenBank/DDBJ whole genome shotgun (WGS) entry which is preliminary data.</text>
</comment>
<reference evidence="4" key="1">
    <citation type="submission" date="2021-02" db="EMBL/GenBank/DDBJ databases">
        <title>Metagenome analyses of Stigonema ocellatum DSM 106950, Chlorogloea purpurea SAG 13.99 and Gomphosphaeria aponina DSM 107014.</title>
        <authorList>
            <person name="Marter P."/>
            <person name="Huang S."/>
        </authorList>
    </citation>
    <scope>NUCLEOTIDE SEQUENCE</scope>
    <source>
        <strain evidence="4">JP213</strain>
    </source>
</reference>
<dbReference type="SUPFAM" id="SSF48452">
    <property type="entry name" value="TPR-like"/>
    <property type="match status" value="1"/>
</dbReference>
<evidence type="ECO:0000256" key="2">
    <source>
        <dbReference type="ARBA" id="ARBA00022803"/>
    </source>
</evidence>
<dbReference type="PANTHER" id="PTHR44858:SF1">
    <property type="entry name" value="UDP-N-ACETYLGLUCOSAMINE--PEPTIDE N-ACETYLGLUCOSAMINYLTRANSFERASE SPINDLY-RELATED"/>
    <property type="match status" value="1"/>
</dbReference>
<organism evidence="4 5">
    <name type="scientific">Gomphosphaeria aponina SAG 52.96 = DSM 107014</name>
    <dbReference type="NCBI Taxonomy" id="1521640"/>
    <lineage>
        <taxon>Bacteria</taxon>
        <taxon>Bacillati</taxon>
        <taxon>Cyanobacteriota</taxon>
        <taxon>Cyanophyceae</taxon>
        <taxon>Oscillatoriophycideae</taxon>
        <taxon>Chroococcales</taxon>
        <taxon>Gomphosphaeriaceae</taxon>
        <taxon>Gomphosphaeria</taxon>
    </lineage>
</organism>
<proteinExistence type="predicted"/>
<sequence>MSEPESIKKDWEEYAFLGKEKAEANEIEAAIVNYEKAIELGCDQEWVYIKLGGIYTKLGKNKLALESLEQAIALNQQNVWGYIGSAKVLREEGKFEEALEKCEIGLQYNPGNKDLELLQGEITQLLPEKTTGKWEEYASLAEEKREAGEIEAAIVNYEKAIELGCAQEWVYIRLGGIYNKLGKNKLALERLEQAIALNQQNVWGYIGAAKVLGEEGKFEEALRKCEVGLQDNPGNEDLELLKAEIIKILPENPTGERLAPKPELQKKIEVLKEEINHKYGGNVLEGLYCELALTQEKLEKLAVQVKIIENKINS</sequence>
<dbReference type="InterPro" id="IPR011990">
    <property type="entry name" value="TPR-like_helical_dom_sf"/>
</dbReference>
<keyword evidence="1" id="KW-0677">Repeat</keyword>
<dbReference type="PANTHER" id="PTHR44858">
    <property type="entry name" value="TETRATRICOPEPTIDE REPEAT PROTEIN 6"/>
    <property type="match status" value="1"/>
</dbReference>
<dbReference type="EMBL" id="JADQBC010000007">
    <property type="protein sequence ID" value="MBR8826618.1"/>
    <property type="molecule type" value="Genomic_DNA"/>
</dbReference>
<dbReference type="Gene3D" id="1.25.40.10">
    <property type="entry name" value="Tetratricopeptide repeat domain"/>
    <property type="match status" value="2"/>
</dbReference>
<dbReference type="PROSITE" id="PS50005">
    <property type="entry name" value="TPR"/>
    <property type="match status" value="2"/>
</dbReference>
<dbReference type="SMART" id="SM00028">
    <property type="entry name" value="TPR"/>
    <property type="match status" value="6"/>
</dbReference>
<evidence type="ECO:0000313" key="5">
    <source>
        <dbReference type="Proteomes" id="UP000767446"/>
    </source>
</evidence>
<evidence type="ECO:0008006" key="6">
    <source>
        <dbReference type="Google" id="ProtNLM"/>
    </source>
</evidence>
<feature type="repeat" description="TPR" evidence="3">
    <location>
        <begin position="168"/>
        <end position="201"/>
    </location>
</feature>
<dbReference type="AlphaFoldDB" id="A0A941JNS4"/>
<evidence type="ECO:0000313" key="4">
    <source>
        <dbReference type="EMBL" id="MBR8826618.1"/>
    </source>
</evidence>
<gene>
    <name evidence="4" type="ORF">DSM107014_01715</name>
</gene>
<dbReference type="Pfam" id="PF13181">
    <property type="entry name" value="TPR_8"/>
    <property type="match status" value="2"/>
</dbReference>